<sequence>MEGIQKKFGNGQGLPPIPLPSSFSRKNTGDDAGKEAKATAEPETEDRELEAKKLRRVLASRQYSQKYRLKQLHYIMQLETEVKALQAEVAIMSPRIKYADCQNSLLRAENGSMKQKLSAFSGELTFKEAQYEELKRERQILKQLCIMYNQQQEQFNKM</sequence>
<proteinExistence type="predicted"/>
<gene>
    <name evidence="1" type="ORF">KPL71_025135</name>
</gene>
<name>A0ACB8IXH5_CITSI</name>
<keyword evidence="2" id="KW-1185">Reference proteome</keyword>
<organism evidence="1 2">
    <name type="scientific">Citrus sinensis</name>
    <name type="common">Sweet orange</name>
    <name type="synonym">Citrus aurantium var. sinensis</name>
    <dbReference type="NCBI Taxonomy" id="2711"/>
    <lineage>
        <taxon>Eukaryota</taxon>
        <taxon>Viridiplantae</taxon>
        <taxon>Streptophyta</taxon>
        <taxon>Embryophyta</taxon>
        <taxon>Tracheophyta</taxon>
        <taxon>Spermatophyta</taxon>
        <taxon>Magnoliopsida</taxon>
        <taxon>eudicotyledons</taxon>
        <taxon>Gunneridae</taxon>
        <taxon>Pentapetalae</taxon>
        <taxon>rosids</taxon>
        <taxon>malvids</taxon>
        <taxon>Sapindales</taxon>
        <taxon>Rutaceae</taxon>
        <taxon>Aurantioideae</taxon>
        <taxon>Citrus</taxon>
    </lineage>
</organism>
<evidence type="ECO:0000313" key="2">
    <source>
        <dbReference type="Proteomes" id="UP000829398"/>
    </source>
</evidence>
<reference evidence="2" key="1">
    <citation type="journal article" date="2023" name="Hortic. Res.">
        <title>A chromosome-level phased genome enabling allele-level studies in sweet orange: a case study on citrus Huanglongbing tolerance.</title>
        <authorList>
            <person name="Wu B."/>
            <person name="Yu Q."/>
            <person name="Deng Z."/>
            <person name="Duan Y."/>
            <person name="Luo F."/>
            <person name="Gmitter F. Jr."/>
        </authorList>
    </citation>
    <scope>NUCLEOTIDE SEQUENCE [LARGE SCALE GENOMIC DNA]</scope>
    <source>
        <strain evidence="2">cv. Valencia</strain>
    </source>
</reference>
<dbReference type="Proteomes" id="UP000829398">
    <property type="component" value="Chromosome 8"/>
</dbReference>
<accession>A0ACB8IXH5</accession>
<comment type="caution">
    <text evidence="1">The sequence shown here is derived from an EMBL/GenBank/DDBJ whole genome shotgun (WGS) entry which is preliminary data.</text>
</comment>
<dbReference type="EMBL" id="CM039177">
    <property type="protein sequence ID" value="KAH9701837.1"/>
    <property type="molecule type" value="Genomic_DNA"/>
</dbReference>
<protein>
    <submittedName>
        <fullName evidence="1">Basic leucine zipper 34</fullName>
    </submittedName>
</protein>
<evidence type="ECO:0000313" key="1">
    <source>
        <dbReference type="EMBL" id="KAH9701837.1"/>
    </source>
</evidence>